<evidence type="ECO:0000256" key="1">
    <source>
        <dbReference type="SAM" id="SignalP"/>
    </source>
</evidence>
<proteinExistence type="predicted"/>
<dbReference type="OrthoDB" id="8017431at2"/>
<dbReference type="STRING" id="1547445.LO80_09355"/>
<reference evidence="2 3" key="1">
    <citation type="submission" date="2014-10" db="EMBL/GenBank/DDBJ databases">
        <title>Whole genome sequence of Francisella endociliophora strain FSC1006, isolated from a laboratory culture of the marine ciliate Euplotes raikovi.</title>
        <authorList>
            <person name="Granberg M."/>
            <person name="Backman S."/>
            <person name="Lundmark E."/>
            <person name="Nilsson E."/>
            <person name="Karlsson E."/>
            <person name="Thelaus J."/>
            <person name="Ohrman C."/>
            <person name="Larkeryd A."/>
            <person name="Stenberg P."/>
        </authorList>
    </citation>
    <scope>NUCLEOTIDE SEQUENCE [LARGE SCALE GENOMIC DNA]</scope>
    <source>
        <strain evidence="2 3">FSC1006</strain>
    </source>
</reference>
<evidence type="ECO:0000313" key="3">
    <source>
        <dbReference type="Proteomes" id="UP000029672"/>
    </source>
</evidence>
<evidence type="ECO:0000313" key="2">
    <source>
        <dbReference type="EMBL" id="AIT10157.1"/>
    </source>
</evidence>
<protein>
    <submittedName>
        <fullName evidence="2">Uncharacterized protein</fullName>
    </submittedName>
</protein>
<dbReference type="EMBL" id="CP009574">
    <property type="protein sequence ID" value="AIT10157.1"/>
    <property type="molecule type" value="Genomic_DNA"/>
</dbReference>
<dbReference type="RefSeq" id="WP_040010531.1">
    <property type="nucleotide sequence ID" value="NZ_CP009574.1"/>
</dbReference>
<dbReference type="eggNOG" id="ENOG5032RG3">
    <property type="taxonomic scope" value="Bacteria"/>
</dbReference>
<accession>A0A097ERI8</accession>
<feature type="signal peptide" evidence="1">
    <location>
        <begin position="1"/>
        <end position="18"/>
    </location>
</feature>
<dbReference type="AlphaFoldDB" id="A0A097ERI8"/>
<name>A0A097ERI8_9GAMM</name>
<feature type="chain" id="PRO_5001930123" evidence="1">
    <location>
        <begin position="19"/>
        <end position="259"/>
    </location>
</feature>
<sequence>MKKTFAFALLALPLLSFSKQEIKLDQFTYDSIDPNRVTFVRSDYAMPNIPVVIKKTNGGFPALGKWMIDSDGQVAHWLGDRKINGKKDSRYTLEPINVEFFVKATSELDAFTKVDSFLTDKDTGFGNVSKLHSSGYQAYIGEDIYNQFQNKTYSDNYPFMQNDHLRIFGSTKSYNGYYVMTGSCSEESGLFKVEDKRSEMNNLMLLIHHFVSFNHCRDLLYKNAKKQGINTQYIKMNNTFLDDNFSTRDHDGNAVQIIL</sequence>
<keyword evidence="1" id="KW-0732">Signal</keyword>
<dbReference type="Proteomes" id="UP000029672">
    <property type="component" value="Chromosome"/>
</dbReference>
<dbReference type="KEGG" id="frf:LO80_09355"/>
<organism evidence="2 3">
    <name type="scientific">Candidatus Francisella endociliophora</name>
    <dbReference type="NCBI Taxonomy" id="653937"/>
    <lineage>
        <taxon>Bacteria</taxon>
        <taxon>Pseudomonadati</taxon>
        <taxon>Pseudomonadota</taxon>
        <taxon>Gammaproteobacteria</taxon>
        <taxon>Thiotrichales</taxon>
        <taxon>Francisellaceae</taxon>
        <taxon>Francisella</taxon>
    </lineage>
</organism>
<keyword evidence="3" id="KW-1185">Reference proteome</keyword>
<dbReference type="HOGENOM" id="CLU_1218429_0_0_6"/>
<gene>
    <name evidence="2" type="ORF">LO80_09355</name>
</gene>